<reference evidence="7" key="1">
    <citation type="submission" date="2023-04" db="EMBL/GenBank/DDBJ databases">
        <authorList>
            <person name="Vijverberg K."/>
            <person name="Xiong W."/>
            <person name="Schranz E."/>
        </authorList>
    </citation>
    <scope>NUCLEOTIDE SEQUENCE</scope>
</reference>
<dbReference type="AlphaFoldDB" id="A0AA35ZE61"/>
<name>A0AA35ZE61_LACSI</name>
<accession>A0AA35ZE61</accession>
<evidence type="ECO:0000256" key="5">
    <source>
        <dbReference type="ARBA" id="ARBA00022840"/>
    </source>
</evidence>
<dbReference type="InterPro" id="IPR008271">
    <property type="entry name" value="Ser/Thr_kinase_AS"/>
</dbReference>
<dbReference type="InterPro" id="IPR001245">
    <property type="entry name" value="Ser-Thr/Tyr_kinase_cat_dom"/>
</dbReference>
<evidence type="ECO:0000313" key="8">
    <source>
        <dbReference type="Proteomes" id="UP001177003"/>
    </source>
</evidence>
<dbReference type="Gene3D" id="1.10.510.10">
    <property type="entry name" value="Transferase(Phosphotransferase) domain 1"/>
    <property type="match status" value="1"/>
</dbReference>
<dbReference type="Proteomes" id="UP001177003">
    <property type="component" value="Chromosome 6"/>
</dbReference>
<keyword evidence="3" id="KW-0547">Nucleotide-binding</keyword>
<dbReference type="PANTHER" id="PTHR27003">
    <property type="entry name" value="OS07G0166700 PROTEIN"/>
    <property type="match status" value="1"/>
</dbReference>
<dbReference type="PROSITE" id="PS50011">
    <property type="entry name" value="PROTEIN_KINASE_DOM"/>
    <property type="match status" value="1"/>
</dbReference>
<dbReference type="FunFam" id="1.10.510.10:FF:000095">
    <property type="entry name" value="protein STRUBBELIG-RECEPTOR FAMILY 8"/>
    <property type="match status" value="1"/>
</dbReference>
<keyword evidence="8" id="KW-1185">Reference proteome</keyword>
<keyword evidence="4" id="KW-0418">Kinase</keyword>
<dbReference type="SMART" id="SM00220">
    <property type="entry name" value="S_TKc"/>
    <property type="match status" value="1"/>
</dbReference>
<dbReference type="FunFam" id="3.30.200.20:FF:000039">
    <property type="entry name" value="receptor-like protein kinase FERONIA"/>
    <property type="match status" value="1"/>
</dbReference>
<gene>
    <name evidence="7" type="ORF">LSALG_LOCUS30078</name>
</gene>
<dbReference type="InterPro" id="IPR045272">
    <property type="entry name" value="ANXUR1/2-like"/>
</dbReference>
<dbReference type="SUPFAM" id="SSF56112">
    <property type="entry name" value="Protein kinase-like (PK-like)"/>
    <property type="match status" value="1"/>
</dbReference>
<dbReference type="Pfam" id="PF07714">
    <property type="entry name" value="PK_Tyr_Ser-Thr"/>
    <property type="match status" value="1"/>
</dbReference>
<protein>
    <recommendedName>
        <fullName evidence="6">Protein kinase domain-containing protein</fullName>
    </recommendedName>
</protein>
<dbReference type="PROSITE" id="PS00108">
    <property type="entry name" value="PROTEIN_KINASE_ST"/>
    <property type="match status" value="1"/>
</dbReference>
<dbReference type="GO" id="GO:0005886">
    <property type="term" value="C:plasma membrane"/>
    <property type="evidence" value="ECO:0007669"/>
    <property type="project" value="TreeGrafter"/>
</dbReference>
<dbReference type="GO" id="GO:0004714">
    <property type="term" value="F:transmembrane receptor protein tyrosine kinase activity"/>
    <property type="evidence" value="ECO:0007669"/>
    <property type="project" value="InterPro"/>
</dbReference>
<sequence>MSFFIREFAHLQISLESIKSATHNFDACNFIAEGGFGKVYKGEFSRSEGQTIGAVKRWNKDLDLEFRREIMLLSDNKHENLISLIGYCDEEKERILVYEYAPNKSLDFHLADPKLTWVQRLKICLGAARGLEYLHNPREAQRVLHCDIKSANILLDENWNAKIADFGFSKYGPANVNRSYLMTQAKGTYGYADPEFVETMIYTKESDVYSFGVVLFEVLCSRFCIDFGCDDARRSLIKWVKKSSKEEIRDKIIDSDLRKQMELPSFDKFVKLALQCVEREPKRRPSMDFVVRTLESALKCQEKRRLSKIKRASGVLLGIVVATVLL</sequence>
<evidence type="ECO:0000256" key="4">
    <source>
        <dbReference type="ARBA" id="ARBA00022777"/>
    </source>
</evidence>
<dbReference type="GO" id="GO:0009506">
    <property type="term" value="C:plasmodesma"/>
    <property type="evidence" value="ECO:0007669"/>
    <property type="project" value="TreeGrafter"/>
</dbReference>
<dbReference type="InterPro" id="IPR000719">
    <property type="entry name" value="Prot_kinase_dom"/>
</dbReference>
<organism evidence="7 8">
    <name type="scientific">Lactuca saligna</name>
    <name type="common">Willowleaf lettuce</name>
    <dbReference type="NCBI Taxonomy" id="75948"/>
    <lineage>
        <taxon>Eukaryota</taxon>
        <taxon>Viridiplantae</taxon>
        <taxon>Streptophyta</taxon>
        <taxon>Embryophyta</taxon>
        <taxon>Tracheophyta</taxon>
        <taxon>Spermatophyta</taxon>
        <taxon>Magnoliopsida</taxon>
        <taxon>eudicotyledons</taxon>
        <taxon>Gunneridae</taxon>
        <taxon>Pentapetalae</taxon>
        <taxon>asterids</taxon>
        <taxon>campanulids</taxon>
        <taxon>Asterales</taxon>
        <taxon>Asteraceae</taxon>
        <taxon>Cichorioideae</taxon>
        <taxon>Cichorieae</taxon>
        <taxon>Lactucinae</taxon>
        <taxon>Lactuca</taxon>
    </lineage>
</organism>
<evidence type="ECO:0000259" key="6">
    <source>
        <dbReference type="PROSITE" id="PS50011"/>
    </source>
</evidence>
<evidence type="ECO:0000256" key="3">
    <source>
        <dbReference type="ARBA" id="ARBA00022741"/>
    </source>
</evidence>
<evidence type="ECO:0000313" key="7">
    <source>
        <dbReference type="EMBL" id="CAI9290910.1"/>
    </source>
</evidence>
<dbReference type="GO" id="GO:0004674">
    <property type="term" value="F:protein serine/threonine kinase activity"/>
    <property type="evidence" value="ECO:0007669"/>
    <property type="project" value="UniProtKB-KW"/>
</dbReference>
<dbReference type="Gene3D" id="3.30.200.20">
    <property type="entry name" value="Phosphorylase Kinase, domain 1"/>
    <property type="match status" value="1"/>
</dbReference>
<proteinExistence type="predicted"/>
<keyword evidence="5" id="KW-0067">ATP-binding</keyword>
<keyword evidence="1" id="KW-0723">Serine/threonine-protein kinase</keyword>
<evidence type="ECO:0000256" key="2">
    <source>
        <dbReference type="ARBA" id="ARBA00022679"/>
    </source>
</evidence>
<dbReference type="InterPro" id="IPR011009">
    <property type="entry name" value="Kinase-like_dom_sf"/>
</dbReference>
<feature type="domain" description="Protein kinase" evidence="6">
    <location>
        <begin position="25"/>
        <end position="298"/>
    </location>
</feature>
<dbReference type="PANTHER" id="PTHR27003:SF359">
    <property type="entry name" value="SERINE_THREONINE-PROTEIN KINASE UNC-51-RELATED"/>
    <property type="match status" value="1"/>
</dbReference>
<keyword evidence="2" id="KW-0808">Transferase</keyword>
<dbReference type="GO" id="GO:0005524">
    <property type="term" value="F:ATP binding"/>
    <property type="evidence" value="ECO:0007669"/>
    <property type="project" value="UniProtKB-KW"/>
</dbReference>
<evidence type="ECO:0000256" key="1">
    <source>
        <dbReference type="ARBA" id="ARBA00022527"/>
    </source>
</evidence>
<dbReference type="EMBL" id="OX465082">
    <property type="protein sequence ID" value="CAI9290910.1"/>
    <property type="molecule type" value="Genomic_DNA"/>
</dbReference>